<keyword evidence="8 14" id="KW-0949">S-adenosyl-L-methionine</keyword>
<evidence type="ECO:0000256" key="1">
    <source>
        <dbReference type="ARBA" id="ARBA00004496"/>
    </source>
</evidence>
<feature type="binding site" evidence="14">
    <location>
        <position position="203"/>
    </location>
    <ligand>
        <name>S-adenosyl-L-methionine</name>
        <dbReference type="ChEBI" id="CHEBI:59789"/>
    </ligand>
</feature>
<feature type="binding site" evidence="14">
    <location>
        <begin position="226"/>
        <end position="228"/>
    </location>
    <ligand>
        <name>S-adenosyl-L-methionine</name>
        <dbReference type="ChEBI" id="CHEBI:59789"/>
    </ligand>
</feature>
<keyword evidence="9 14" id="KW-0819">tRNA processing</keyword>
<dbReference type="GO" id="GO:0070040">
    <property type="term" value="F:rRNA (adenine(2503)-C2-)-methyltransferase activity"/>
    <property type="evidence" value="ECO:0007669"/>
    <property type="project" value="UniProtKB-UniRule"/>
</dbReference>
<sequence>MMMLDLPVISKRDIRKISSDELKAFMVQNGEKPFRAKQVSEWLWKNTAGTFEEMNNISLATRELLARHFVINGVQVQNQQVSNDGTIKSAFRLFDGNIVEGVLIPHDTRMTACISSQVGCSLTCKFCATGYMDRKRNLDAAEIYDQVVRIREQCEAQYGTPLTNIVYMGMGEPLLNYANVVKSIERITAPDGLNMAPRRITISTAGIAKMIKKLADDGVKANLALSLHAPNDTKRNEIMPINEANSLAALEEALKYYHQATGRKVTYEYIVFESFNDTLQDAEELFQISKWLPCKVNLIEYNPIENADYRNTGEAKLLAFHKYLADRGVQTNLRRSRGKDIDAACGQLAVKQPQEPAA</sequence>
<keyword evidence="4 14" id="KW-0963">Cytoplasm</keyword>
<dbReference type="SFLD" id="SFLDS00029">
    <property type="entry name" value="Radical_SAM"/>
    <property type="match status" value="1"/>
</dbReference>
<comment type="subcellular location">
    <subcellularLocation>
        <location evidence="1 14">Cytoplasm</location>
    </subcellularLocation>
</comment>
<dbReference type="Pfam" id="PF04055">
    <property type="entry name" value="Radical_SAM"/>
    <property type="match status" value="1"/>
</dbReference>
<feature type="binding site" evidence="14">
    <location>
        <position position="124"/>
    </location>
    <ligand>
        <name>[4Fe-4S] cluster</name>
        <dbReference type="ChEBI" id="CHEBI:49883"/>
        <note>4Fe-4S-S-AdoMet</note>
    </ligand>
</feature>
<dbReference type="FunFam" id="3.20.20.70:FF:000014">
    <property type="entry name" value="Probable dual-specificity RNA methyltransferase RlmN"/>
    <property type="match status" value="1"/>
</dbReference>
<dbReference type="CDD" id="cd01335">
    <property type="entry name" value="Radical_SAM"/>
    <property type="match status" value="1"/>
</dbReference>
<dbReference type="PANTHER" id="PTHR30544:SF5">
    <property type="entry name" value="RADICAL SAM CORE DOMAIN-CONTAINING PROTEIN"/>
    <property type="match status" value="1"/>
</dbReference>
<evidence type="ECO:0000256" key="9">
    <source>
        <dbReference type="ARBA" id="ARBA00022694"/>
    </source>
</evidence>
<evidence type="ECO:0000313" key="16">
    <source>
        <dbReference type="EMBL" id="NVO33426.1"/>
    </source>
</evidence>
<dbReference type="GO" id="GO:0030488">
    <property type="term" value="P:tRNA methylation"/>
    <property type="evidence" value="ECO:0007669"/>
    <property type="project" value="UniProtKB-UniRule"/>
</dbReference>
<dbReference type="InterPro" id="IPR027492">
    <property type="entry name" value="RNA_MTrfase_RlmN"/>
</dbReference>
<reference evidence="16 17" key="1">
    <citation type="submission" date="2020-05" db="EMBL/GenBank/DDBJ databases">
        <title>Hymenobacter terrestris sp. nov. and Hymenobacter lapidiphilus sp. nov., isolated from regoliths in Antarctica.</title>
        <authorList>
            <person name="Sedlacek I."/>
            <person name="Pantucek R."/>
            <person name="Zeman M."/>
            <person name="Holochova P."/>
            <person name="Kralova S."/>
            <person name="Stankova E."/>
            <person name="Sedo O."/>
            <person name="Micenkova L."/>
            <person name="Svec P."/>
            <person name="Gupta V."/>
            <person name="Sood U."/>
            <person name="Korpole U.S."/>
            <person name="Lal R."/>
        </authorList>
    </citation>
    <scope>NUCLEOTIDE SEQUENCE [LARGE SCALE GENOMIC DNA]</scope>
    <source>
        <strain evidence="16 17">P5342</strain>
    </source>
</reference>
<dbReference type="SFLD" id="SFLDF00275">
    <property type="entry name" value="adenosine_C2_methyltransferase"/>
    <property type="match status" value="1"/>
</dbReference>
<dbReference type="InterPro" id="IPR058240">
    <property type="entry name" value="rSAM_sf"/>
</dbReference>
<proteinExistence type="inferred from homology"/>
<keyword evidence="13 14" id="KW-1015">Disulfide bond</keyword>
<feature type="active site" description="S-methylcysteine intermediate" evidence="14">
    <location>
        <position position="345"/>
    </location>
</feature>
<comment type="caution">
    <text evidence="14">Lacks conserved residue(s) required for the propagation of feature annotation.</text>
</comment>
<evidence type="ECO:0000256" key="5">
    <source>
        <dbReference type="ARBA" id="ARBA00022552"/>
    </source>
</evidence>
<evidence type="ECO:0000256" key="8">
    <source>
        <dbReference type="ARBA" id="ARBA00022691"/>
    </source>
</evidence>
<organism evidence="16 17">
    <name type="scientific">Hymenobacter lapidiphilus</name>
    <dbReference type="NCBI Taxonomy" id="2608003"/>
    <lineage>
        <taxon>Bacteria</taxon>
        <taxon>Pseudomonadati</taxon>
        <taxon>Bacteroidota</taxon>
        <taxon>Cytophagia</taxon>
        <taxon>Cytophagales</taxon>
        <taxon>Hymenobacteraceae</taxon>
        <taxon>Hymenobacter</taxon>
    </lineage>
</organism>
<dbReference type="PIRSF" id="PIRSF006004">
    <property type="entry name" value="CHP00048"/>
    <property type="match status" value="1"/>
</dbReference>
<evidence type="ECO:0000313" key="17">
    <source>
        <dbReference type="Proteomes" id="UP000565521"/>
    </source>
</evidence>
<dbReference type="Proteomes" id="UP000565521">
    <property type="component" value="Unassembled WGS sequence"/>
</dbReference>
<dbReference type="EC" id="2.1.1.192" evidence="14"/>
<dbReference type="PROSITE" id="PS51918">
    <property type="entry name" value="RADICAL_SAM"/>
    <property type="match status" value="1"/>
</dbReference>
<feature type="domain" description="Radical SAM core" evidence="15">
    <location>
        <begin position="106"/>
        <end position="340"/>
    </location>
</feature>
<dbReference type="EMBL" id="JABKAU010000068">
    <property type="protein sequence ID" value="NVO33426.1"/>
    <property type="molecule type" value="Genomic_DNA"/>
</dbReference>
<dbReference type="InterPro" id="IPR004383">
    <property type="entry name" value="rRNA_lsu_MTrfase_RlmN/Cfr"/>
</dbReference>
<evidence type="ECO:0000256" key="14">
    <source>
        <dbReference type="HAMAP-Rule" id="MF_01849"/>
    </source>
</evidence>
<dbReference type="GO" id="GO:0002935">
    <property type="term" value="F:tRNA (adenine(37)-C2)-methyltransferase activity"/>
    <property type="evidence" value="ECO:0007669"/>
    <property type="project" value="UniProtKB-UniRule"/>
</dbReference>
<keyword evidence="10 14" id="KW-0479">Metal-binding</keyword>
<dbReference type="InterPro" id="IPR007197">
    <property type="entry name" value="rSAM"/>
</dbReference>
<dbReference type="Gene3D" id="1.10.150.530">
    <property type="match status" value="1"/>
</dbReference>
<comment type="caution">
    <text evidence="16">The sequence shown here is derived from an EMBL/GenBank/DDBJ whole genome shotgun (WGS) entry which is preliminary data.</text>
</comment>
<evidence type="ECO:0000256" key="11">
    <source>
        <dbReference type="ARBA" id="ARBA00023004"/>
    </source>
</evidence>
<dbReference type="SUPFAM" id="SSF102114">
    <property type="entry name" value="Radical SAM enzymes"/>
    <property type="match status" value="1"/>
</dbReference>
<evidence type="ECO:0000256" key="3">
    <source>
        <dbReference type="ARBA" id="ARBA00022485"/>
    </source>
</evidence>
<dbReference type="SFLD" id="SFLDG01062">
    <property type="entry name" value="methyltransferase_(Class_A)"/>
    <property type="match status" value="1"/>
</dbReference>
<dbReference type="GO" id="GO:0070475">
    <property type="term" value="P:rRNA base methylation"/>
    <property type="evidence" value="ECO:0007669"/>
    <property type="project" value="UniProtKB-UniRule"/>
</dbReference>
<feature type="binding site" evidence="14">
    <location>
        <begin position="171"/>
        <end position="172"/>
    </location>
    <ligand>
        <name>S-adenosyl-L-methionine</name>
        <dbReference type="ChEBI" id="CHEBI:59789"/>
    </ligand>
</feature>
<dbReference type="GO" id="GO:0019843">
    <property type="term" value="F:rRNA binding"/>
    <property type="evidence" value="ECO:0007669"/>
    <property type="project" value="UniProtKB-UniRule"/>
</dbReference>
<evidence type="ECO:0000256" key="12">
    <source>
        <dbReference type="ARBA" id="ARBA00023014"/>
    </source>
</evidence>
<gene>
    <name evidence="14 16" type="primary">rlmN</name>
    <name evidence="16" type="ORF">HW554_19645</name>
</gene>
<dbReference type="InterPro" id="IPR048641">
    <property type="entry name" value="RlmN_N"/>
</dbReference>
<feature type="active site" description="Proton acceptor" evidence="14">
    <location>
        <position position="100"/>
    </location>
</feature>
<dbReference type="HAMAP" id="MF_01849">
    <property type="entry name" value="RNA_methyltr_RlmN"/>
    <property type="match status" value="1"/>
</dbReference>
<dbReference type="GO" id="GO:0046872">
    <property type="term" value="F:metal ion binding"/>
    <property type="evidence" value="ECO:0007669"/>
    <property type="project" value="UniProtKB-KW"/>
</dbReference>
<dbReference type="GO" id="GO:0005737">
    <property type="term" value="C:cytoplasm"/>
    <property type="evidence" value="ECO:0007669"/>
    <property type="project" value="UniProtKB-SubCell"/>
</dbReference>
<accession>A0A7Y7PSV9</accession>
<evidence type="ECO:0000256" key="4">
    <source>
        <dbReference type="ARBA" id="ARBA00022490"/>
    </source>
</evidence>
<keyword evidence="7 14" id="KW-0808">Transferase</keyword>
<feature type="binding site" evidence="14">
    <location>
        <position position="127"/>
    </location>
    <ligand>
        <name>[4Fe-4S] cluster</name>
        <dbReference type="ChEBI" id="CHEBI:49883"/>
        <note>4Fe-4S-S-AdoMet</note>
    </ligand>
</feature>
<keyword evidence="17" id="KW-1185">Reference proteome</keyword>
<evidence type="ECO:0000259" key="15">
    <source>
        <dbReference type="PROSITE" id="PS51918"/>
    </source>
</evidence>
<evidence type="ECO:0000256" key="7">
    <source>
        <dbReference type="ARBA" id="ARBA00022679"/>
    </source>
</evidence>
<dbReference type="NCBIfam" id="TIGR00048">
    <property type="entry name" value="rRNA_mod_RlmN"/>
    <property type="match status" value="1"/>
</dbReference>
<name>A0A7Y7PSV9_9BACT</name>
<evidence type="ECO:0000256" key="13">
    <source>
        <dbReference type="ARBA" id="ARBA00023157"/>
    </source>
</evidence>
<keyword evidence="12 14" id="KW-0411">Iron-sulfur</keyword>
<keyword evidence="6 14" id="KW-0489">Methyltransferase</keyword>
<comment type="cofactor">
    <cofactor evidence="14">
        <name>[4Fe-4S] cluster</name>
        <dbReference type="ChEBI" id="CHEBI:49883"/>
    </cofactor>
    <text evidence="14">Binds 1 [4Fe-4S] cluster. The cluster is coordinated with 3 cysteines and an exchangeable S-adenosyl-L-methionine.</text>
</comment>
<dbReference type="GO" id="GO:0051539">
    <property type="term" value="F:4 iron, 4 sulfur cluster binding"/>
    <property type="evidence" value="ECO:0007669"/>
    <property type="project" value="UniProtKB-UniRule"/>
</dbReference>
<protein>
    <recommendedName>
        <fullName evidence="14">Probable dual-specificity RNA methyltransferase RlmN</fullName>
        <ecNumber evidence="14">2.1.1.192</ecNumber>
    </recommendedName>
    <alternativeName>
        <fullName evidence="14">23S rRNA (adenine(2503)-C(2))-methyltransferase</fullName>
    </alternativeName>
    <alternativeName>
        <fullName evidence="14">23S rRNA m2A2503 methyltransferase</fullName>
    </alternativeName>
    <alternativeName>
        <fullName evidence="14">Ribosomal RNA large subunit methyltransferase N</fullName>
    </alternativeName>
    <alternativeName>
        <fullName evidence="14">tRNA (adenine(37)-C(2))-methyltransferase</fullName>
    </alternativeName>
    <alternativeName>
        <fullName evidence="14">tRNA m2A37 methyltransferase</fullName>
    </alternativeName>
</protein>
<comment type="catalytic activity">
    <reaction evidence="14">
        <text>adenosine(2503) in 23S rRNA + 2 reduced [2Fe-2S]-[ferredoxin] + 2 S-adenosyl-L-methionine = 2-methyladenosine(2503) in 23S rRNA + 5'-deoxyadenosine + L-methionine + 2 oxidized [2Fe-2S]-[ferredoxin] + S-adenosyl-L-homocysteine</text>
        <dbReference type="Rhea" id="RHEA:42916"/>
        <dbReference type="Rhea" id="RHEA-COMP:10000"/>
        <dbReference type="Rhea" id="RHEA-COMP:10001"/>
        <dbReference type="Rhea" id="RHEA-COMP:10152"/>
        <dbReference type="Rhea" id="RHEA-COMP:10282"/>
        <dbReference type="ChEBI" id="CHEBI:17319"/>
        <dbReference type="ChEBI" id="CHEBI:33737"/>
        <dbReference type="ChEBI" id="CHEBI:33738"/>
        <dbReference type="ChEBI" id="CHEBI:57844"/>
        <dbReference type="ChEBI" id="CHEBI:57856"/>
        <dbReference type="ChEBI" id="CHEBI:59789"/>
        <dbReference type="ChEBI" id="CHEBI:74411"/>
        <dbReference type="ChEBI" id="CHEBI:74497"/>
        <dbReference type="EC" id="2.1.1.192"/>
    </reaction>
</comment>
<dbReference type="GO" id="GO:0000049">
    <property type="term" value="F:tRNA binding"/>
    <property type="evidence" value="ECO:0007669"/>
    <property type="project" value="UniProtKB-UniRule"/>
</dbReference>
<dbReference type="RefSeq" id="WP_176910236.1">
    <property type="nucleotide sequence ID" value="NZ_JABKAU010000068.1"/>
</dbReference>
<dbReference type="Gene3D" id="3.20.20.70">
    <property type="entry name" value="Aldolase class I"/>
    <property type="match status" value="1"/>
</dbReference>
<keyword evidence="11 14" id="KW-0408">Iron</keyword>
<keyword evidence="3 14" id="KW-0004">4Fe-4S</keyword>
<evidence type="ECO:0000256" key="10">
    <source>
        <dbReference type="ARBA" id="ARBA00022723"/>
    </source>
</evidence>
<dbReference type="PANTHER" id="PTHR30544">
    <property type="entry name" value="23S RRNA METHYLTRANSFERASE"/>
    <property type="match status" value="1"/>
</dbReference>
<dbReference type="InterPro" id="IPR013785">
    <property type="entry name" value="Aldolase_TIM"/>
</dbReference>
<comment type="miscellaneous">
    <text evidence="14">Reaction proceeds by a ping-pong mechanism involving intermediate methylation of a conserved cysteine residue.</text>
</comment>
<evidence type="ECO:0000256" key="6">
    <source>
        <dbReference type="ARBA" id="ARBA00022603"/>
    </source>
</evidence>
<feature type="binding site" evidence="14">
    <location>
        <position position="120"/>
    </location>
    <ligand>
        <name>[4Fe-4S] cluster</name>
        <dbReference type="ChEBI" id="CHEBI:49883"/>
        <note>4Fe-4S-S-AdoMet</note>
    </ligand>
</feature>
<feature type="binding site" evidence="14">
    <location>
        <position position="302"/>
    </location>
    <ligand>
        <name>S-adenosyl-L-methionine</name>
        <dbReference type="ChEBI" id="CHEBI:59789"/>
    </ligand>
</feature>
<comment type="catalytic activity">
    <reaction evidence="14">
        <text>adenosine(37) in tRNA + 2 reduced [2Fe-2S]-[ferredoxin] + 2 S-adenosyl-L-methionine = 2-methyladenosine(37) in tRNA + 5'-deoxyadenosine + L-methionine + 2 oxidized [2Fe-2S]-[ferredoxin] + S-adenosyl-L-homocysteine</text>
        <dbReference type="Rhea" id="RHEA:43332"/>
        <dbReference type="Rhea" id="RHEA-COMP:10000"/>
        <dbReference type="Rhea" id="RHEA-COMP:10001"/>
        <dbReference type="Rhea" id="RHEA-COMP:10162"/>
        <dbReference type="Rhea" id="RHEA-COMP:10485"/>
        <dbReference type="ChEBI" id="CHEBI:17319"/>
        <dbReference type="ChEBI" id="CHEBI:33737"/>
        <dbReference type="ChEBI" id="CHEBI:33738"/>
        <dbReference type="ChEBI" id="CHEBI:57844"/>
        <dbReference type="ChEBI" id="CHEBI:57856"/>
        <dbReference type="ChEBI" id="CHEBI:59789"/>
        <dbReference type="ChEBI" id="CHEBI:74411"/>
        <dbReference type="ChEBI" id="CHEBI:74497"/>
        <dbReference type="EC" id="2.1.1.192"/>
    </reaction>
</comment>
<dbReference type="AlphaFoldDB" id="A0A7Y7PSV9"/>
<dbReference type="InterPro" id="IPR040072">
    <property type="entry name" value="Methyltransferase_A"/>
</dbReference>
<evidence type="ECO:0000256" key="2">
    <source>
        <dbReference type="ARBA" id="ARBA00007544"/>
    </source>
</evidence>
<keyword evidence="5 14" id="KW-0698">rRNA processing</keyword>
<dbReference type="Pfam" id="PF21016">
    <property type="entry name" value="RlmN_N"/>
    <property type="match status" value="1"/>
</dbReference>
<comment type="function">
    <text evidence="14">Specifically methylates position 2 of adenine 2503 in 23S rRNA and position 2 of adenine 37 in tRNAs.</text>
</comment>
<comment type="similarity">
    <text evidence="2 14">Belongs to the radical SAM superfamily. RlmN family.</text>
</comment>